<organism evidence="7">
    <name type="scientific">Sediminibacterium sp. KACHI17</name>
    <dbReference type="NCBI Taxonomy" id="1751071"/>
    <lineage>
        <taxon>Bacteria</taxon>
        <taxon>Pseudomonadati</taxon>
        <taxon>Bacteroidota</taxon>
        <taxon>Chitinophagia</taxon>
        <taxon>Chitinophagales</taxon>
        <taxon>Chitinophagaceae</taxon>
        <taxon>Sediminibacterium</taxon>
    </lineage>
</organism>
<sequence>MVFETTKHLIMQSSPRAIIIGSGVAGMAAAIRLAVQGYDVQVYEQSGQPGGKLGYFETKGYHFDTGPSLFTQPANIEELFELAGEPIAAYFQYRKMDHSCHYFYEDGTIIRAAADIDVFAAELQQKTGEPAHHLKTYLHTSGKLYDGVANIFLNHSLHKRKTLIKANIGKAIKTVRLSHLMKSMHQVNQKIFRSEKVVQLFNRYATYNGSNPYQAPGMLSLIPHLEHNEGTFYPEGGMISITNALYRLAIKKGVVFHFNQPVERIIRHNQKAIGVVVAGKNITADIIVSNVDVYFTYLRLLNDPNKAKKILKQERSSSALIFYWGINQSFSQLGLHNIFFSNNYQREFDHLFRLKKAYDDPTVYINITSKCEPGKQAPDGKENWFVMVNAPANVGQDWPALKNQYRKAIIDKLNRMLQTNVEALIETEDVLDPVLIETKTGSYQGSLYGTSSNSKMAAFLRHPNFSGQLEGLYFVGGSVHPGGGIPLCLKSAKIMSDIVQDDTRKRRKH</sequence>
<dbReference type="SUPFAM" id="SSF51905">
    <property type="entry name" value="FAD/NAD(P)-binding domain"/>
    <property type="match status" value="1"/>
</dbReference>
<dbReference type="GO" id="GO:0016117">
    <property type="term" value="P:carotenoid biosynthetic process"/>
    <property type="evidence" value="ECO:0007669"/>
    <property type="project" value="UniProtKB-KW"/>
</dbReference>
<dbReference type="Pfam" id="PF01593">
    <property type="entry name" value="Amino_oxidase"/>
    <property type="match status" value="1"/>
</dbReference>
<dbReference type="InterPro" id="IPR014105">
    <property type="entry name" value="Carotenoid/retinoid_OxRdtase"/>
</dbReference>
<evidence type="ECO:0000256" key="4">
    <source>
        <dbReference type="ARBA" id="ARBA00023002"/>
    </source>
</evidence>
<evidence type="ECO:0000256" key="3">
    <source>
        <dbReference type="ARBA" id="ARBA00022746"/>
    </source>
</evidence>
<dbReference type="InterPro" id="IPR036188">
    <property type="entry name" value="FAD/NAD-bd_sf"/>
</dbReference>
<dbReference type="NCBIfam" id="NF042421">
    <property type="entry name" value="hydcarot_desat_CrtD"/>
    <property type="match status" value="1"/>
</dbReference>
<evidence type="ECO:0000259" key="6">
    <source>
        <dbReference type="Pfam" id="PF01593"/>
    </source>
</evidence>
<dbReference type="NCBIfam" id="TIGR02734">
    <property type="entry name" value="crtI_fam"/>
    <property type="match status" value="1"/>
</dbReference>
<evidence type="ECO:0000256" key="1">
    <source>
        <dbReference type="ARBA" id="ARBA00004829"/>
    </source>
</evidence>
<name>A0AAT9GLL8_9BACT</name>
<dbReference type="InterPro" id="IPR002937">
    <property type="entry name" value="Amino_oxidase"/>
</dbReference>
<proteinExistence type="inferred from homology"/>
<evidence type="ECO:0000256" key="2">
    <source>
        <dbReference type="ARBA" id="ARBA00006046"/>
    </source>
</evidence>
<reference evidence="7" key="1">
    <citation type="submission" date="2024-02" db="EMBL/GenBank/DDBJ databases">
        <title>Sediminibacterium planktonica sp. nov. and Sediminibacterium longus sp. nov., isolated from surface lake and river water.</title>
        <authorList>
            <person name="Watanabe K."/>
            <person name="Takemine S."/>
            <person name="Ishii Y."/>
            <person name="Ogata Y."/>
            <person name="Shindo C."/>
            <person name="Suda W."/>
        </authorList>
    </citation>
    <scope>NUCLEOTIDE SEQUENCE</scope>
    <source>
        <strain evidence="7">KACHI17</strain>
    </source>
</reference>
<comment type="similarity">
    <text evidence="2 5">Belongs to the carotenoid/retinoid oxidoreductase family.</text>
</comment>
<comment type="pathway">
    <text evidence="1 5">Carotenoid biosynthesis.</text>
</comment>
<dbReference type="PANTHER" id="PTHR43734">
    <property type="entry name" value="PHYTOENE DESATURASE"/>
    <property type="match status" value="1"/>
</dbReference>
<keyword evidence="3 5" id="KW-0125">Carotenoid biosynthesis</keyword>
<evidence type="ECO:0000256" key="5">
    <source>
        <dbReference type="RuleBase" id="RU362075"/>
    </source>
</evidence>
<evidence type="ECO:0000313" key="7">
    <source>
        <dbReference type="EMBL" id="BFG71481.1"/>
    </source>
</evidence>
<gene>
    <name evidence="7" type="primary">crtI_2</name>
    <name evidence="7" type="ORF">KACHI17_23620</name>
</gene>
<accession>A0AAT9GLL8</accession>
<feature type="domain" description="Amine oxidase" evidence="6">
    <location>
        <begin position="24"/>
        <end position="494"/>
    </location>
</feature>
<dbReference type="EMBL" id="AP029612">
    <property type="protein sequence ID" value="BFG71481.1"/>
    <property type="molecule type" value="Genomic_DNA"/>
</dbReference>
<dbReference type="GO" id="GO:0016491">
    <property type="term" value="F:oxidoreductase activity"/>
    <property type="evidence" value="ECO:0007669"/>
    <property type="project" value="UniProtKB-KW"/>
</dbReference>
<dbReference type="PANTHER" id="PTHR43734:SF7">
    <property type="entry name" value="4,4'-DIAPONEUROSPORENE OXYGENASE"/>
    <property type="match status" value="1"/>
</dbReference>
<dbReference type="InterPro" id="IPR054840">
    <property type="entry name" value="hydcarot_desat_CrtD"/>
</dbReference>
<dbReference type="AlphaFoldDB" id="A0AAT9GLL8"/>
<keyword evidence="4 5" id="KW-0560">Oxidoreductase</keyword>
<protein>
    <submittedName>
        <fullName evidence="7">Phytoene desaturase family protein</fullName>
    </submittedName>
</protein>
<dbReference type="Gene3D" id="3.50.50.60">
    <property type="entry name" value="FAD/NAD(P)-binding domain"/>
    <property type="match status" value="2"/>
</dbReference>